<organism evidence="5 6">
    <name type="scientific">Cutibacterium granulosum</name>
    <dbReference type="NCBI Taxonomy" id="33011"/>
    <lineage>
        <taxon>Bacteria</taxon>
        <taxon>Bacillati</taxon>
        <taxon>Actinomycetota</taxon>
        <taxon>Actinomycetes</taxon>
        <taxon>Propionibacteriales</taxon>
        <taxon>Propionibacteriaceae</taxon>
        <taxon>Cutibacterium</taxon>
    </lineage>
</organism>
<dbReference type="Proteomes" id="UP000215332">
    <property type="component" value="Chromosome 1"/>
</dbReference>
<dbReference type="GO" id="GO:0046872">
    <property type="term" value="F:metal ion binding"/>
    <property type="evidence" value="ECO:0007669"/>
    <property type="project" value="UniProtKB-KW"/>
</dbReference>
<protein>
    <submittedName>
        <fullName evidence="5">Bifunctional xylanase/deacetylase</fullName>
    </submittedName>
</protein>
<name>A0A239WE77_9ACTN</name>
<gene>
    <name evidence="5" type="ORF">SAMEA4412665_00700</name>
</gene>
<dbReference type="InterPro" id="IPR011330">
    <property type="entry name" value="Glyco_hydro/deAcase_b/a-brl"/>
</dbReference>
<keyword evidence="5" id="KW-0119">Carbohydrate metabolism</keyword>
<feature type="domain" description="NodB homology" evidence="4">
    <location>
        <begin position="184"/>
        <end position="382"/>
    </location>
</feature>
<dbReference type="PANTHER" id="PTHR10587:SF133">
    <property type="entry name" value="CHITIN DEACETYLASE 1-RELATED"/>
    <property type="match status" value="1"/>
</dbReference>
<dbReference type="InterPro" id="IPR050248">
    <property type="entry name" value="Polysacc_deacetylase_ArnD"/>
</dbReference>
<feature type="region of interest" description="Disordered" evidence="3">
    <location>
        <begin position="1"/>
        <end position="37"/>
    </location>
</feature>
<keyword evidence="2 5" id="KW-0378">Hydrolase</keyword>
<feature type="compositionally biased region" description="Basic and acidic residues" evidence="3">
    <location>
        <begin position="1"/>
        <end position="14"/>
    </location>
</feature>
<reference evidence="5 6" key="1">
    <citation type="submission" date="2017-06" db="EMBL/GenBank/DDBJ databases">
        <authorList>
            <consortium name="Pathogen Informatics"/>
        </authorList>
    </citation>
    <scope>NUCLEOTIDE SEQUENCE [LARGE SCALE GENOMIC DNA]</scope>
    <source>
        <strain evidence="5 6">NCTC11865</strain>
    </source>
</reference>
<dbReference type="InterPro" id="IPR002509">
    <property type="entry name" value="NODB_dom"/>
</dbReference>
<evidence type="ECO:0000256" key="1">
    <source>
        <dbReference type="ARBA" id="ARBA00022723"/>
    </source>
</evidence>
<feature type="region of interest" description="Disordered" evidence="3">
    <location>
        <begin position="61"/>
        <end position="109"/>
    </location>
</feature>
<dbReference type="EMBL" id="LT906441">
    <property type="protein sequence ID" value="SNV31924.1"/>
    <property type="molecule type" value="Genomic_DNA"/>
</dbReference>
<evidence type="ECO:0000313" key="5">
    <source>
        <dbReference type="EMBL" id="SNV31924.1"/>
    </source>
</evidence>
<dbReference type="GO" id="GO:0016020">
    <property type="term" value="C:membrane"/>
    <property type="evidence" value="ECO:0007669"/>
    <property type="project" value="TreeGrafter"/>
</dbReference>
<dbReference type="AlphaFoldDB" id="A0A239WE77"/>
<dbReference type="SUPFAM" id="SSF88713">
    <property type="entry name" value="Glycoside hydrolase/deacetylase"/>
    <property type="match status" value="1"/>
</dbReference>
<dbReference type="Gene3D" id="3.20.20.370">
    <property type="entry name" value="Glycoside hydrolase/deacetylase"/>
    <property type="match status" value="1"/>
</dbReference>
<proteinExistence type="predicted"/>
<feature type="compositionally biased region" description="Low complexity" evidence="3">
    <location>
        <begin position="73"/>
        <end position="99"/>
    </location>
</feature>
<evidence type="ECO:0000256" key="2">
    <source>
        <dbReference type="ARBA" id="ARBA00022801"/>
    </source>
</evidence>
<dbReference type="KEGG" id="cgrn:4412665_00700"/>
<dbReference type="GO" id="GO:0016798">
    <property type="term" value="F:hydrolase activity, acting on glycosyl bonds"/>
    <property type="evidence" value="ECO:0007669"/>
    <property type="project" value="UniProtKB-KW"/>
</dbReference>
<sequence length="385" mass="40404">MPIISRDGDVHTAHDSSCGPTSDATRSQRQVKSRHGSRATIGLTILAGLATCLTACASPDAADVTHSGDKHTASTSSTAPGGATPSATTLTTPTATPTPSASPTPAPATKYAGYPGAGKAVTKPTCAAPPAAGTPLKASGAVVPNLPALIPGTNHGKAAEGHVYAAKTVHDWMLKPQTQPKNKRIAFLTFDDGPSQRTPQVLRGLKSSGGRATFFTISSHMGEVDKSLLNQMLEQGNALAIHSYSHDYDYLYPGREASKSHIGCDIDYAMAQMRSFVGSGFTTGAVRNPGGHMSWRGWSTADPAMSERHMSWIDWNALSKDAEGKPLTGTDEVVQNLKETAAEYGTPNVLLILNHDAEDKKVTARSVPAMVKYLKSKGYELGVIA</sequence>
<keyword evidence="5" id="KW-0326">Glycosidase</keyword>
<evidence type="ECO:0000313" key="6">
    <source>
        <dbReference type="Proteomes" id="UP000215332"/>
    </source>
</evidence>
<keyword evidence="5" id="KW-0858">Xylan degradation</keyword>
<dbReference type="eggNOG" id="COG0726">
    <property type="taxonomic scope" value="Bacteria"/>
</dbReference>
<dbReference type="RefSeq" id="WP_021103939.1">
    <property type="nucleotide sequence ID" value="NZ_JAWFFS010000047.1"/>
</dbReference>
<keyword evidence="1" id="KW-0479">Metal-binding</keyword>
<evidence type="ECO:0000256" key="3">
    <source>
        <dbReference type="SAM" id="MobiDB-lite"/>
    </source>
</evidence>
<accession>A0A239WE77</accession>
<feature type="compositionally biased region" description="Polar residues" evidence="3">
    <location>
        <begin position="18"/>
        <end position="28"/>
    </location>
</feature>
<keyword evidence="5" id="KW-0624">Polysaccharide degradation</keyword>
<dbReference type="PANTHER" id="PTHR10587">
    <property type="entry name" value="GLYCOSYL TRANSFERASE-RELATED"/>
    <property type="match status" value="1"/>
</dbReference>
<evidence type="ECO:0000259" key="4">
    <source>
        <dbReference type="PROSITE" id="PS51677"/>
    </source>
</evidence>
<dbReference type="GO" id="GO:0045493">
    <property type="term" value="P:xylan catabolic process"/>
    <property type="evidence" value="ECO:0007669"/>
    <property type="project" value="UniProtKB-KW"/>
</dbReference>
<dbReference type="PROSITE" id="PS51677">
    <property type="entry name" value="NODB"/>
    <property type="match status" value="1"/>
</dbReference>
<dbReference type="GO" id="GO:0016810">
    <property type="term" value="F:hydrolase activity, acting on carbon-nitrogen (but not peptide) bonds"/>
    <property type="evidence" value="ECO:0007669"/>
    <property type="project" value="InterPro"/>
</dbReference>
<dbReference type="Pfam" id="PF01522">
    <property type="entry name" value="Polysacc_deac_1"/>
    <property type="match status" value="1"/>
</dbReference>